<comment type="caution">
    <text evidence="8">The sequence shown here is derived from an EMBL/GenBank/DDBJ whole genome shotgun (WGS) entry which is preliminary data.</text>
</comment>
<feature type="domain" description="Terpene synthase N-terminal" evidence="6">
    <location>
        <begin position="70"/>
        <end position="262"/>
    </location>
</feature>
<evidence type="ECO:0000256" key="4">
    <source>
        <dbReference type="ARBA" id="ARBA00022842"/>
    </source>
</evidence>
<keyword evidence="5" id="KW-0456">Lyase</keyword>
<comment type="cofactor">
    <cofactor evidence="1">
        <name>Mn(2+)</name>
        <dbReference type="ChEBI" id="CHEBI:29035"/>
    </cofactor>
</comment>
<dbReference type="GO" id="GO:0000287">
    <property type="term" value="F:magnesium ion binding"/>
    <property type="evidence" value="ECO:0007669"/>
    <property type="project" value="InterPro"/>
</dbReference>
<evidence type="ECO:0000313" key="8">
    <source>
        <dbReference type="EMBL" id="MCL7024582.1"/>
    </source>
</evidence>
<dbReference type="SFLD" id="SFLDS00005">
    <property type="entry name" value="Isoprenoid_Synthase_Type_I"/>
    <property type="match status" value="1"/>
</dbReference>
<reference evidence="8" key="1">
    <citation type="submission" date="2022-03" db="EMBL/GenBank/DDBJ databases">
        <title>A functionally conserved STORR gene fusion in Papaver species that diverged 16.8 million years ago.</title>
        <authorList>
            <person name="Catania T."/>
        </authorList>
    </citation>
    <scope>NUCLEOTIDE SEQUENCE</scope>
    <source>
        <strain evidence="8">S-191538</strain>
    </source>
</reference>
<dbReference type="InterPro" id="IPR044814">
    <property type="entry name" value="Terpene_cyclase_plant_C1"/>
</dbReference>
<dbReference type="GO" id="GO:0010333">
    <property type="term" value="F:terpene synthase activity"/>
    <property type="evidence" value="ECO:0007669"/>
    <property type="project" value="InterPro"/>
</dbReference>
<dbReference type="InterPro" id="IPR050148">
    <property type="entry name" value="Terpene_synthase-like"/>
</dbReference>
<dbReference type="InterPro" id="IPR008949">
    <property type="entry name" value="Isoprenoid_synthase_dom_sf"/>
</dbReference>
<dbReference type="InterPro" id="IPR005630">
    <property type="entry name" value="Terpene_synthase_metal-bd"/>
</dbReference>
<name>A0AA41RTT5_PAPNU</name>
<dbReference type="PANTHER" id="PTHR31225">
    <property type="entry name" value="OS04G0344100 PROTEIN-RELATED"/>
    <property type="match status" value="1"/>
</dbReference>
<dbReference type="InterPro" id="IPR001906">
    <property type="entry name" value="Terpene_synth_N"/>
</dbReference>
<evidence type="ECO:0000256" key="3">
    <source>
        <dbReference type="ARBA" id="ARBA00022723"/>
    </source>
</evidence>
<dbReference type="Pfam" id="PF03936">
    <property type="entry name" value="Terpene_synth_C"/>
    <property type="match status" value="1"/>
</dbReference>
<keyword evidence="9" id="KW-1185">Reference proteome</keyword>
<sequence length="624" mass="72219">MAFHGPYHLFIQTQTTHKSLIPALLLPHTQPANTVKNTKPRSHVHYVVSPRTTNTDPLLARRSANYHPNIWDYEFLESLTSDYKSEIYTKRAEKLKENGRGMFDGASGLPSSLKLIDTIQRLGLDYHFHNEIKSALDKIYSNGKDYQVFPNDMSMEAIKFRLFRQHGYQISQGTLSICLDDTNFDKCFKSFVEEINQKEGKNKDFEGLLSLYEASFYACEGEEILNEARQVTSKHLKNCLKGRNDSRSSMPTFLEEEISHSLELPLLWRVPRMEVRQYINIYEIKQDMHPSLLEFAKLDYNMVQATYHEELKYVSRWWKELALNESLGFSRNRLVETFLWIVGFNSDPKFGNMRRQLTKIGYLATIIDDVYDVYGSLNELKLFTEAVERWDVNTVGNLPHYMRICFFALYNTVNEMSYEVLKNKNVDVMPYLKKSWRDICSAYLVEATWYYSGYTPTLEEYTDNAWITIAGPLLSIHAYCQFGDHENITKDALECMNNNQSDLIRSSSMIFRVADDLATSKDELERGDVAKSIQCYMHETGASESIAREHVQHLITGSWEKINTTLSSSRGVFPSSFINFIQNIGRMGQYMYQYGDGYGTSNRESKDRVMSIIVKPIPINEMGS</sequence>
<organism evidence="8 9">
    <name type="scientific">Papaver nudicaule</name>
    <name type="common">Iceland poppy</name>
    <dbReference type="NCBI Taxonomy" id="74823"/>
    <lineage>
        <taxon>Eukaryota</taxon>
        <taxon>Viridiplantae</taxon>
        <taxon>Streptophyta</taxon>
        <taxon>Embryophyta</taxon>
        <taxon>Tracheophyta</taxon>
        <taxon>Spermatophyta</taxon>
        <taxon>Magnoliopsida</taxon>
        <taxon>Ranunculales</taxon>
        <taxon>Papaveraceae</taxon>
        <taxon>Papaveroideae</taxon>
        <taxon>Papaver</taxon>
    </lineage>
</organism>
<dbReference type="SUPFAM" id="SSF48239">
    <property type="entry name" value="Terpenoid cyclases/Protein prenyltransferases"/>
    <property type="match status" value="1"/>
</dbReference>
<evidence type="ECO:0000313" key="9">
    <source>
        <dbReference type="Proteomes" id="UP001177140"/>
    </source>
</evidence>
<dbReference type="AlphaFoldDB" id="A0AA41RTT5"/>
<dbReference type="InterPro" id="IPR036965">
    <property type="entry name" value="Terpene_synth_N_sf"/>
</dbReference>
<comment type="cofactor">
    <cofactor evidence="2">
        <name>Mg(2+)</name>
        <dbReference type="ChEBI" id="CHEBI:18420"/>
    </cofactor>
</comment>
<evidence type="ECO:0000259" key="7">
    <source>
        <dbReference type="Pfam" id="PF03936"/>
    </source>
</evidence>
<dbReference type="PANTHER" id="PTHR31225:SF245">
    <property type="entry name" value="(-)-ALPHA-TERPINEOL SYNTHASE-LIKE"/>
    <property type="match status" value="1"/>
</dbReference>
<proteinExistence type="predicted"/>
<gene>
    <name evidence="8" type="ORF">MKW94_025893</name>
</gene>
<keyword evidence="3" id="KW-0479">Metal-binding</keyword>
<dbReference type="SFLD" id="SFLDG01019">
    <property type="entry name" value="Terpene_Cyclase_Like_1_C_Termi"/>
    <property type="match status" value="1"/>
</dbReference>
<dbReference type="Proteomes" id="UP001177140">
    <property type="component" value="Unassembled WGS sequence"/>
</dbReference>
<dbReference type="CDD" id="cd00684">
    <property type="entry name" value="Terpene_cyclase_plant_C1"/>
    <property type="match status" value="1"/>
</dbReference>
<accession>A0AA41RTT5</accession>
<dbReference type="Gene3D" id="1.10.600.10">
    <property type="entry name" value="Farnesyl Diphosphate Synthase"/>
    <property type="match status" value="1"/>
</dbReference>
<dbReference type="Gene3D" id="1.50.10.130">
    <property type="entry name" value="Terpene synthase, N-terminal domain"/>
    <property type="match status" value="1"/>
</dbReference>
<dbReference type="InterPro" id="IPR008930">
    <property type="entry name" value="Terpenoid_cyclase/PrenylTrfase"/>
</dbReference>
<keyword evidence="4" id="KW-0460">Magnesium</keyword>
<evidence type="ECO:0000256" key="5">
    <source>
        <dbReference type="ARBA" id="ARBA00023239"/>
    </source>
</evidence>
<dbReference type="SUPFAM" id="SSF48576">
    <property type="entry name" value="Terpenoid synthases"/>
    <property type="match status" value="1"/>
</dbReference>
<dbReference type="FunFam" id="1.10.600.10:FF:000007">
    <property type="entry name" value="Isoprene synthase, chloroplastic"/>
    <property type="match status" value="1"/>
</dbReference>
<dbReference type="GO" id="GO:0016102">
    <property type="term" value="P:diterpenoid biosynthetic process"/>
    <property type="evidence" value="ECO:0007669"/>
    <property type="project" value="InterPro"/>
</dbReference>
<protein>
    <submittedName>
        <fullName evidence="8">Uncharacterized protein</fullName>
    </submittedName>
</protein>
<evidence type="ECO:0000256" key="2">
    <source>
        <dbReference type="ARBA" id="ARBA00001946"/>
    </source>
</evidence>
<dbReference type="EMBL" id="JAJJMA010036047">
    <property type="protein sequence ID" value="MCL7024582.1"/>
    <property type="molecule type" value="Genomic_DNA"/>
</dbReference>
<evidence type="ECO:0000259" key="6">
    <source>
        <dbReference type="Pfam" id="PF01397"/>
    </source>
</evidence>
<feature type="domain" description="Terpene synthase metal-binding" evidence="7">
    <location>
        <begin position="319"/>
        <end position="560"/>
    </location>
</feature>
<evidence type="ECO:0000256" key="1">
    <source>
        <dbReference type="ARBA" id="ARBA00001936"/>
    </source>
</evidence>
<dbReference type="Pfam" id="PF01397">
    <property type="entry name" value="Terpene_synth"/>
    <property type="match status" value="1"/>
</dbReference>
<dbReference type="InterPro" id="IPR034741">
    <property type="entry name" value="Terpene_cyclase-like_1_C"/>
</dbReference>